<dbReference type="OrthoDB" id="9772497at2"/>
<dbReference type="AlphaFoldDB" id="A0A2T3N711"/>
<reference evidence="4 5" key="1">
    <citation type="submission" date="2018-03" db="EMBL/GenBank/DDBJ databases">
        <title>Whole genome sequencing of Histamine producing bacteria.</title>
        <authorList>
            <person name="Butler K."/>
        </authorList>
    </citation>
    <scope>NUCLEOTIDE SEQUENCE [LARGE SCALE GENOMIC DNA]</scope>
    <source>
        <strain evidence="4 5">DSM 19138</strain>
    </source>
</reference>
<dbReference type="CDD" id="cd06819">
    <property type="entry name" value="PLPDE_III_LS_D-TA"/>
    <property type="match status" value="1"/>
</dbReference>
<dbReference type="SMART" id="SM01119">
    <property type="entry name" value="D-ser_dehydrat"/>
    <property type="match status" value="1"/>
</dbReference>
<dbReference type="InterPro" id="IPR042208">
    <property type="entry name" value="D-ser_dehydrat-like_sf"/>
</dbReference>
<proteinExistence type="inferred from homology"/>
<dbReference type="Pfam" id="PF14031">
    <property type="entry name" value="D-ser_dehydrat"/>
    <property type="match status" value="1"/>
</dbReference>
<dbReference type="SUPFAM" id="SSF51419">
    <property type="entry name" value="PLP-binding barrel"/>
    <property type="match status" value="1"/>
</dbReference>
<protein>
    <submittedName>
        <fullName evidence="4">Threonine aldolase</fullName>
    </submittedName>
</protein>
<dbReference type="Pfam" id="PF01168">
    <property type="entry name" value="Ala_racemase_N"/>
    <property type="match status" value="1"/>
</dbReference>
<dbReference type="Gene3D" id="2.40.37.20">
    <property type="entry name" value="D-serine dehydratase-like domain"/>
    <property type="match status" value="1"/>
</dbReference>
<evidence type="ECO:0000256" key="1">
    <source>
        <dbReference type="ARBA" id="ARBA00005323"/>
    </source>
</evidence>
<dbReference type="Gene3D" id="3.20.20.10">
    <property type="entry name" value="Alanine racemase"/>
    <property type="match status" value="1"/>
</dbReference>
<evidence type="ECO:0000313" key="5">
    <source>
        <dbReference type="Proteomes" id="UP000241346"/>
    </source>
</evidence>
<dbReference type="PANTHER" id="PTHR28004">
    <property type="entry name" value="ZGC:162816-RELATED"/>
    <property type="match status" value="1"/>
</dbReference>
<organism evidence="4 5">
    <name type="scientific">Photobacterium rosenbergii</name>
    <dbReference type="NCBI Taxonomy" id="294936"/>
    <lineage>
        <taxon>Bacteria</taxon>
        <taxon>Pseudomonadati</taxon>
        <taxon>Pseudomonadota</taxon>
        <taxon>Gammaproteobacteria</taxon>
        <taxon>Vibrionales</taxon>
        <taxon>Vibrionaceae</taxon>
        <taxon>Photobacterium</taxon>
    </lineage>
</organism>
<comment type="caution">
    <text evidence="4">The sequence shown here is derived from an EMBL/GenBank/DDBJ whole genome shotgun (WGS) entry which is preliminary data.</text>
</comment>
<evidence type="ECO:0000259" key="3">
    <source>
        <dbReference type="SMART" id="SM01119"/>
    </source>
</evidence>
<sequence length="351" mass="38122">MTQNIKEMQQQIDLLGLTLRPHTKAHKIPALAQMQIDAGAVGICTSKLGEAEVMAKGGIHDVLITTPIAGAVKYHRLIALCKEHPKTVIRQVIDHPEHVKAIARLATETGIEVGLLVEVESGQMRCGVMPDESLVELIELINRTEGVRYDGIQAYSGHLQLVKGYQVRQQTAFDAVRDVFAFIDTTLAPRDLKPGIVSGGGTGTFAAYPGLGYTEIQSGSYIFMDATYAAIGDELCDVTNRQFSPALKVLTTVISHPAANRAVVDAGMKSLSIDLGMPKVTTYPEVTYQCGGDEHGILHLPEGHRQLKVGEVLTMLPSHCDTTLHNFDVLYGVRDGMVVEQWAIEGRGRSD</sequence>
<dbReference type="GO" id="GO:0036088">
    <property type="term" value="P:D-serine catabolic process"/>
    <property type="evidence" value="ECO:0007669"/>
    <property type="project" value="TreeGrafter"/>
</dbReference>
<dbReference type="Proteomes" id="UP000241346">
    <property type="component" value="Unassembled WGS sequence"/>
</dbReference>
<name>A0A2T3N711_9GAMM</name>
<evidence type="ECO:0000256" key="2">
    <source>
        <dbReference type="ARBA" id="ARBA00023239"/>
    </source>
</evidence>
<gene>
    <name evidence="4" type="ORF">C9J01_23265</name>
</gene>
<keyword evidence="2" id="KW-0456">Lyase</keyword>
<dbReference type="PANTHER" id="PTHR28004:SF2">
    <property type="entry name" value="D-SERINE DEHYDRATASE"/>
    <property type="match status" value="1"/>
</dbReference>
<dbReference type="InterPro" id="IPR026956">
    <property type="entry name" value="D-ser_dehydrat-like_dom"/>
</dbReference>
<feature type="domain" description="D-serine dehydratase-like" evidence="3">
    <location>
        <begin position="246"/>
        <end position="334"/>
    </location>
</feature>
<dbReference type="GO" id="GO:0008721">
    <property type="term" value="F:D-serine ammonia-lyase activity"/>
    <property type="evidence" value="ECO:0007669"/>
    <property type="project" value="TreeGrafter"/>
</dbReference>
<comment type="similarity">
    <text evidence="1">Belongs to the DSD1 family.</text>
</comment>
<dbReference type="InterPro" id="IPR051466">
    <property type="entry name" value="D-amino_acid_metab_enzyme"/>
</dbReference>
<evidence type="ECO:0000313" key="4">
    <source>
        <dbReference type="EMBL" id="PSW08588.1"/>
    </source>
</evidence>
<dbReference type="InterPro" id="IPR001608">
    <property type="entry name" value="Ala_racemase_N"/>
</dbReference>
<accession>A0A2T3N711</accession>
<dbReference type="InterPro" id="IPR029066">
    <property type="entry name" value="PLP-binding_barrel"/>
</dbReference>
<dbReference type="EMBL" id="PYMB01000020">
    <property type="protein sequence ID" value="PSW08588.1"/>
    <property type="molecule type" value="Genomic_DNA"/>
</dbReference>